<keyword evidence="2" id="KW-1185">Reference proteome</keyword>
<organism evidence="1 2">
    <name type="scientific">Eragrostis curvula</name>
    <name type="common">weeping love grass</name>
    <dbReference type="NCBI Taxonomy" id="38414"/>
    <lineage>
        <taxon>Eukaryota</taxon>
        <taxon>Viridiplantae</taxon>
        <taxon>Streptophyta</taxon>
        <taxon>Embryophyta</taxon>
        <taxon>Tracheophyta</taxon>
        <taxon>Spermatophyta</taxon>
        <taxon>Magnoliopsida</taxon>
        <taxon>Liliopsida</taxon>
        <taxon>Poales</taxon>
        <taxon>Poaceae</taxon>
        <taxon>PACMAD clade</taxon>
        <taxon>Chloridoideae</taxon>
        <taxon>Eragrostideae</taxon>
        <taxon>Eragrostidinae</taxon>
        <taxon>Eragrostis</taxon>
    </lineage>
</organism>
<dbReference type="Gene3D" id="3.90.180.10">
    <property type="entry name" value="Medium-chain alcohol dehydrogenases, catalytic domain"/>
    <property type="match status" value="1"/>
</dbReference>
<comment type="caution">
    <text evidence="1">The sequence shown here is derived from an EMBL/GenBank/DDBJ whole genome shotgun (WGS) entry which is preliminary data.</text>
</comment>
<dbReference type="PANTHER" id="PTHR44013">
    <property type="entry name" value="ZINC-TYPE ALCOHOL DEHYDROGENASE-LIKE PROTEIN C16A3.02C"/>
    <property type="match status" value="1"/>
</dbReference>
<dbReference type="AlphaFoldDB" id="A0A5J9SW15"/>
<gene>
    <name evidence="1" type="ORF">EJB05_51278</name>
</gene>
<evidence type="ECO:0000313" key="2">
    <source>
        <dbReference type="Proteomes" id="UP000324897"/>
    </source>
</evidence>
<proteinExistence type="predicted"/>
<reference evidence="1 2" key="1">
    <citation type="journal article" date="2019" name="Sci. Rep.">
        <title>A high-quality genome of Eragrostis curvula grass provides insights into Poaceae evolution and supports new strategies to enhance forage quality.</title>
        <authorList>
            <person name="Carballo J."/>
            <person name="Santos B.A.C.M."/>
            <person name="Zappacosta D."/>
            <person name="Garbus I."/>
            <person name="Selva J.P."/>
            <person name="Gallo C.A."/>
            <person name="Diaz A."/>
            <person name="Albertini E."/>
            <person name="Caccamo M."/>
            <person name="Echenique V."/>
        </authorList>
    </citation>
    <scope>NUCLEOTIDE SEQUENCE [LARGE SCALE GENOMIC DNA]</scope>
    <source>
        <strain evidence="2">cv. Victoria</strain>
        <tissue evidence="1">Leaf</tissue>
    </source>
</reference>
<evidence type="ECO:0000313" key="1">
    <source>
        <dbReference type="EMBL" id="TVU03176.1"/>
    </source>
</evidence>
<protein>
    <recommendedName>
        <fullName evidence="3">Alcohol dehydrogenase-like C-terminal domain-containing protein</fullName>
    </recommendedName>
</protein>
<dbReference type="EMBL" id="RWGY01000213">
    <property type="protein sequence ID" value="TVU03176.1"/>
    <property type="molecule type" value="Genomic_DNA"/>
</dbReference>
<dbReference type="PANTHER" id="PTHR44013:SF6">
    <property type="entry name" value="OS04G0359100 PROTEIN"/>
    <property type="match status" value="1"/>
</dbReference>
<name>A0A5J9SW15_9POAL</name>
<sequence>MASGLCSPTLSSHGRVIDVAPCCENYVASVMTLFSRKKISWVLMNLGKEELKFLVELMKEGKLKTVIDSRHPLEKAADAWEKSMGGHATGKIIVEM</sequence>
<dbReference type="Proteomes" id="UP000324897">
    <property type="component" value="Unassembled WGS sequence"/>
</dbReference>
<dbReference type="OrthoDB" id="48317at2759"/>
<dbReference type="Gramene" id="TVU03176">
    <property type="protein sequence ID" value="TVU03176"/>
    <property type="gene ID" value="EJB05_51278"/>
</dbReference>
<dbReference type="Gene3D" id="3.40.50.720">
    <property type="entry name" value="NAD(P)-binding Rossmann-like Domain"/>
    <property type="match status" value="1"/>
</dbReference>
<dbReference type="Pfam" id="PF13602">
    <property type="entry name" value="ADH_zinc_N_2"/>
    <property type="match status" value="1"/>
</dbReference>
<accession>A0A5J9SW15</accession>
<feature type="non-terminal residue" evidence="1">
    <location>
        <position position="1"/>
    </location>
</feature>
<dbReference type="InterPro" id="IPR052733">
    <property type="entry name" value="Chloroplast_QOR"/>
</dbReference>
<evidence type="ECO:0008006" key="3">
    <source>
        <dbReference type="Google" id="ProtNLM"/>
    </source>
</evidence>